<dbReference type="EMBL" id="JASCZI010061322">
    <property type="protein sequence ID" value="MED6138401.1"/>
    <property type="molecule type" value="Genomic_DNA"/>
</dbReference>
<proteinExistence type="predicted"/>
<evidence type="ECO:0000313" key="3">
    <source>
        <dbReference type="Proteomes" id="UP001341840"/>
    </source>
</evidence>
<dbReference type="Proteomes" id="UP001341840">
    <property type="component" value="Unassembled WGS sequence"/>
</dbReference>
<name>A0ABU6SQR6_9FABA</name>
<protein>
    <submittedName>
        <fullName evidence="2">Uncharacterized protein</fullName>
    </submittedName>
</protein>
<accession>A0ABU6SQR6</accession>
<feature type="region of interest" description="Disordered" evidence="1">
    <location>
        <begin position="95"/>
        <end position="164"/>
    </location>
</feature>
<organism evidence="2 3">
    <name type="scientific">Stylosanthes scabra</name>
    <dbReference type="NCBI Taxonomy" id="79078"/>
    <lineage>
        <taxon>Eukaryota</taxon>
        <taxon>Viridiplantae</taxon>
        <taxon>Streptophyta</taxon>
        <taxon>Embryophyta</taxon>
        <taxon>Tracheophyta</taxon>
        <taxon>Spermatophyta</taxon>
        <taxon>Magnoliopsida</taxon>
        <taxon>eudicotyledons</taxon>
        <taxon>Gunneridae</taxon>
        <taxon>Pentapetalae</taxon>
        <taxon>rosids</taxon>
        <taxon>fabids</taxon>
        <taxon>Fabales</taxon>
        <taxon>Fabaceae</taxon>
        <taxon>Papilionoideae</taxon>
        <taxon>50 kb inversion clade</taxon>
        <taxon>dalbergioids sensu lato</taxon>
        <taxon>Dalbergieae</taxon>
        <taxon>Pterocarpus clade</taxon>
        <taxon>Stylosanthes</taxon>
    </lineage>
</organism>
<keyword evidence="3" id="KW-1185">Reference proteome</keyword>
<evidence type="ECO:0000256" key="1">
    <source>
        <dbReference type="SAM" id="MobiDB-lite"/>
    </source>
</evidence>
<comment type="caution">
    <text evidence="2">The sequence shown here is derived from an EMBL/GenBank/DDBJ whole genome shotgun (WGS) entry which is preliminary data.</text>
</comment>
<feature type="compositionally biased region" description="Polar residues" evidence="1">
    <location>
        <begin position="95"/>
        <end position="128"/>
    </location>
</feature>
<reference evidence="2 3" key="1">
    <citation type="journal article" date="2023" name="Plants (Basel)">
        <title>Bridging the Gap: Combining Genomics and Transcriptomics Approaches to Understand Stylosanthes scabra, an Orphan Legume from the Brazilian Caatinga.</title>
        <authorList>
            <person name="Ferreira-Neto J.R.C."/>
            <person name="da Silva M.D."/>
            <person name="Binneck E."/>
            <person name="de Melo N.F."/>
            <person name="da Silva R.H."/>
            <person name="de Melo A.L.T.M."/>
            <person name="Pandolfi V."/>
            <person name="Bustamante F.O."/>
            <person name="Brasileiro-Vidal A.C."/>
            <person name="Benko-Iseppon A.M."/>
        </authorList>
    </citation>
    <scope>NUCLEOTIDE SEQUENCE [LARGE SCALE GENOMIC DNA]</scope>
    <source>
        <tissue evidence="2">Leaves</tissue>
    </source>
</reference>
<evidence type="ECO:0000313" key="2">
    <source>
        <dbReference type="EMBL" id="MED6138401.1"/>
    </source>
</evidence>
<sequence>MEEVFPFLANMATIEPLPEDADFDIDMFEAERPIYPKAREDLLDLLMRQRDEKGNVSMCPRCSALFDASAARAYDSYKKSKERVYQEELRQARLLQNPTQKGYTSKTRLPPSNVSHNKWLQNNAPNYSRHSHVAWKPRDQADQGAQPKGNFSPMGASSKKRCNF</sequence>
<gene>
    <name evidence="2" type="ORF">PIB30_073934</name>
</gene>